<feature type="region of interest" description="Disordered" evidence="1">
    <location>
        <begin position="41"/>
        <end position="69"/>
    </location>
</feature>
<evidence type="ECO:0000313" key="3">
    <source>
        <dbReference type="Proteomes" id="UP001501218"/>
    </source>
</evidence>
<dbReference type="RefSeq" id="WP_344127246.1">
    <property type="nucleotide sequence ID" value="NZ_BAAARA010000003.1"/>
</dbReference>
<dbReference type="EMBL" id="BAAARA010000003">
    <property type="protein sequence ID" value="GAA2336687.1"/>
    <property type="molecule type" value="Genomic_DNA"/>
</dbReference>
<dbReference type="Proteomes" id="UP001501218">
    <property type="component" value="Unassembled WGS sequence"/>
</dbReference>
<reference evidence="3" key="1">
    <citation type="journal article" date="2019" name="Int. J. Syst. Evol. Microbiol.">
        <title>The Global Catalogue of Microorganisms (GCM) 10K type strain sequencing project: providing services to taxonomists for standard genome sequencing and annotation.</title>
        <authorList>
            <consortium name="The Broad Institute Genomics Platform"/>
            <consortium name="The Broad Institute Genome Sequencing Center for Infectious Disease"/>
            <person name="Wu L."/>
            <person name="Ma J."/>
        </authorList>
    </citation>
    <scope>NUCLEOTIDE SEQUENCE [LARGE SCALE GENOMIC DNA]</scope>
    <source>
        <strain evidence="3">JCM 16221</strain>
    </source>
</reference>
<evidence type="ECO:0000256" key="1">
    <source>
        <dbReference type="SAM" id="MobiDB-lite"/>
    </source>
</evidence>
<organism evidence="2 3">
    <name type="scientific">Saccharopolyspora halophila</name>
    <dbReference type="NCBI Taxonomy" id="405551"/>
    <lineage>
        <taxon>Bacteria</taxon>
        <taxon>Bacillati</taxon>
        <taxon>Actinomycetota</taxon>
        <taxon>Actinomycetes</taxon>
        <taxon>Pseudonocardiales</taxon>
        <taxon>Pseudonocardiaceae</taxon>
        <taxon>Saccharopolyspora</taxon>
    </lineage>
</organism>
<gene>
    <name evidence="2" type="ORF">GCM10009854_10830</name>
</gene>
<protein>
    <submittedName>
        <fullName evidence="2">Uncharacterized protein</fullName>
    </submittedName>
</protein>
<keyword evidence="3" id="KW-1185">Reference proteome</keyword>
<name>A0ABP5SQT8_9PSEU</name>
<accession>A0ABP5SQT8</accession>
<comment type="caution">
    <text evidence="2">The sequence shown here is derived from an EMBL/GenBank/DDBJ whole genome shotgun (WGS) entry which is preliminary data.</text>
</comment>
<evidence type="ECO:0000313" key="2">
    <source>
        <dbReference type="EMBL" id="GAA2336687.1"/>
    </source>
</evidence>
<sequence>MTWLLMTAVLAGCVGVMAPAVRRYLLRRRAVARTRTALRWFQQQNRRPSPGGGYGRHALRRPGSGGLST</sequence>
<proteinExistence type="predicted"/>